<dbReference type="SUPFAM" id="SSF111384">
    <property type="entry name" value="OmpH-like"/>
    <property type="match status" value="1"/>
</dbReference>
<organism evidence="5 6">
    <name type="scientific">Marinobacterium aestuariivivens</name>
    <dbReference type="NCBI Taxonomy" id="1698799"/>
    <lineage>
        <taxon>Bacteria</taxon>
        <taxon>Pseudomonadati</taxon>
        <taxon>Pseudomonadota</taxon>
        <taxon>Gammaproteobacteria</taxon>
        <taxon>Oceanospirillales</taxon>
        <taxon>Oceanospirillaceae</taxon>
        <taxon>Marinobacterium</taxon>
    </lineage>
</organism>
<dbReference type="EMBL" id="JBHSWE010000001">
    <property type="protein sequence ID" value="MFC6670038.1"/>
    <property type="molecule type" value="Genomic_DNA"/>
</dbReference>
<dbReference type="PANTHER" id="PTHR35089">
    <property type="entry name" value="CHAPERONE PROTEIN SKP"/>
    <property type="match status" value="1"/>
</dbReference>
<evidence type="ECO:0000256" key="4">
    <source>
        <dbReference type="SAM" id="SignalP"/>
    </source>
</evidence>
<dbReference type="SMART" id="SM00935">
    <property type="entry name" value="OmpH"/>
    <property type="match status" value="1"/>
</dbReference>
<name>A0ABW1ZXU8_9GAMM</name>
<evidence type="ECO:0000256" key="3">
    <source>
        <dbReference type="SAM" id="Coils"/>
    </source>
</evidence>
<feature type="signal peptide" evidence="4">
    <location>
        <begin position="1"/>
        <end position="21"/>
    </location>
</feature>
<dbReference type="InterPro" id="IPR005632">
    <property type="entry name" value="Chaperone_Skp"/>
</dbReference>
<keyword evidence="2 4" id="KW-0732">Signal</keyword>
<proteinExistence type="inferred from homology"/>
<feature type="chain" id="PRO_5046990208" evidence="4">
    <location>
        <begin position="22"/>
        <end position="165"/>
    </location>
</feature>
<dbReference type="Pfam" id="PF03938">
    <property type="entry name" value="OmpH"/>
    <property type="match status" value="1"/>
</dbReference>
<reference evidence="6" key="1">
    <citation type="journal article" date="2019" name="Int. J. Syst. Evol. Microbiol.">
        <title>The Global Catalogue of Microorganisms (GCM) 10K type strain sequencing project: providing services to taxonomists for standard genome sequencing and annotation.</title>
        <authorList>
            <consortium name="The Broad Institute Genomics Platform"/>
            <consortium name="The Broad Institute Genome Sequencing Center for Infectious Disease"/>
            <person name="Wu L."/>
            <person name="Ma J."/>
        </authorList>
    </citation>
    <scope>NUCLEOTIDE SEQUENCE [LARGE SCALE GENOMIC DNA]</scope>
    <source>
        <strain evidence="6">NBRC 111756</strain>
    </source>
</reference>
<evidence type="ECO:0000313" key="6">
    <source>
        <dbReference type="Proteomes" id="UP001596422"/>
    </source>
</evidence>
<keyword evidence="3" id="KW-0175">Coiled coil</keyword>
<evidence type="ECO:0000256" key="1">
    <source>
        <dbReference type="ARBA" id="ARBA00009091"/>
    </source>
</evidence>
<dbReference type="InterPro" id="IPR024930">
    <property type="entry name" value="Skp_dom_sf"/>
</dbReference>
<sequence length="165" mass="18751">MKLFQAFLLGIAVLFSVQASADKVAVLGVEEAVLKSDAAADFREQLKSEFAGDEKQLVELEKHAKTLQEKLRKNQGLQSKEDAEQLRLQFQKAFGQYQKQGQELQQKRAERERAFLSEMRPRLDEVIRDVIEKEGYDVVLAKQATVYAKKDADITPLVIKGLNKK</sequence>
<protein>
    <submittedName>
        <fullName evidence="5">OmpH family outer membrane protein</fullName>
    </submittedName>
</protein>
<gene>
    <name evidence="5" type="ORF">ACFQDL_08030</name>
</gene>
<feature type="coiled-coil region" evidence="3">
    <location>
        <begin position="43"/>
        <end position="80"/>
    </location>
</feature>
<dbReference type="Gene3D" id="3.30.910.20">
    <property type="entry name" value="Skp domain"/>
    <property type="match status" value="1"/>
</dbReference>
<dbReference type="Proteomes" id="UP001596422">
    <property type="component" value="Unassembled WGS sequence"/>
</dbReference>
<dbReference type="PANTHER" id="PTHR35089:SF1">
    <property type="entry name" value="CHAPERONE PROTEIN SKP"/>
    <property type="match status" value="1"/>
</dbReference>
<comment type="similarity">
    <text evidence="1">Belongs to the Skp family.</text>
</comment>
<comment type="caution">
    <text evidence="5">The sequence shown here is derived from an EMBL/GenBank/DDBJ whole genome shotgun (WGS) entry which is preliminary data.</text>
</comment>
<accession>A0ABW1ZXU8</accession>
<keyword evidence="6" id="KW-1185">Reference proteome</keyword>
<dbReference type="RefSeq" id="WP_379908556.1">
    <property type="nucleotide sequence ID" value="NZ_JBHSWE010000001.1"/>
</dbReference>
<evidence type="ECO:0000313" key="5">
    <source>
        <dbReference type="EMBL" id="MFC6670038.1"/>
    </source>
</evidence>
<evidence type="ECO:0000256" key="2">
    <source>
        <dbReference type="ARBA" id="ARBA00022729"/>
    </source>
</evidence>